<comment type="caution">
    <text evidence="2">The sequence shown here is derived from an EMBL/GenBank/DDBJ whole genome shotgun (WGS) entry which is preliminary data.</text>
</comment>
<evidence type="ECO:0008006" key="4">
    <source>
        <dbReference type="Google" id="ProtNLM"/>
    </source>
</evidence>
<protein>
    <recommendedName>
        <fullName evidence="4">Retrotransposon Copia-like N-terminal domain-containing protein</fullName>
    </recommendedName>
</protein>
<accession>A0A5D3AZ08</accession>
<gene>
    <name evidence="2" type="ORF">B9479_003202</name>
</gene>
<organism evidence="2 3">
    <name type="scientific">Cryptococcus floricola</name>
    <dbReference type="NCBI Taxonomy" id="2591691"/>
    <lineage>
        <taxon>Eukaryota</taxon>
        <taxon>Fungi</taxon>
        <taxon>Dikarya</taxon>
        <taxon>Basidiomycota</taxon>
        <taxon>Agaricomycotina</taxon>
        <taxon>Tremellomycetes</taxon>
        <taxon>Tremellales</taxon>
        <taxon>Cryptococcaceae</taxon>
        <taxon>Cryptococcus</taxon>
    </lineage>
</organism>
<dbReference type="EMBL" id="NIDF01000029">
    <property type="protein sequence ID" value="TYJ56092.1"/>
    <property type="molecule type" value="Genomic_DNA"/>
</dbReference>
<feature type="region of interest" description="Disordered" evidence="1">
    <location>
        <begin position="237"/>
        <end position="274"/>
    </location>
</feature>
<sequence length="274" mass="31266">MENMLEGIPILEGPDNYHPWAASLVVCLAAECNAKRVLLGLEKEPYRRDVTGLTGSAKAAIRPPGEVAGDAFPPVGARTPSDVSDEEMRERWEKWAEKERKARCYLILTVSENMRGGTSCFWSSAEIWEYFEARFDPNREGEIPRRQAELASFILPPNSNASTRRRHLQRFENILNVLEILGEPMLEENKIRAFFRSLGDNCGRIRALFISKPPSEQTWIHLTRLINFDTVDLWPTRRGAQGTRGRGRRGKRGTAAYHEKHDVGGAKDKEKYRR</sequence>
<dbReference type="Pfam" id="PF14223">
    <property type="entry name" value="Retrotran_gag_2"/>
    <property type="match status" value="1"/>
</dbReference>
<dbReference type="AlphaFoldDB" id="A0A5D3AZ08"/>
<name>A0A5D3AZ08_9TREE</name>
<evidence type="ECO:0000313" key="3">
    <source>
        <dbReference type="Proteomes" id="UP000322245"/>
    </source>
</evidence>
<keyword evidence="3" id="KW-1185">Reference proteome</keyword>
<feature type="compositionally biased region" description="Basic and acidic residues" evidence="1">
    <location>
        <begin position="257"/>
        <end position="274"/>
    </location>
</feature>
<evidence type="ECO:0000313" key="2">
    <source>
        <dbReference type="EMBL" id="TYJ56092.1"/>
    </source>
</evidence>
<evidence type="ECO:0000256" key="1">
    <source>
        <dbReference type="SAM" id="MobiDB-lite"/>
    </source>
</evidence>
<dbReference type="Proteomes" id="UP000322245">
    <property type="component" value="Unassembled WGS sequence"/>
</dbReference>
<feature type="region of interest" description="Disordered" evidence="1">
    <location>
        <begin position="64"/>
        <end position="84"/>
    </location>
</feature>
<reference evidence="2 3" key="1">
    <citation type="submission" date="2017-05" db="EMBL/GenBank/DDBJ databases">
        <title>The Genome Sequence of Tsuchiyaea wingfieldii DSM 27421.</title>
        <authorList>
            <person name="Cuomo C."/>
            <person name="Passer A."/>
            <person name="Billmyre B."/>
            <person name="Heitman J."/>
        </authorList>
    </citation>
    <scope>NUCLEOTIDE SEQUENCE [LARGE SCALE GENOMIC DNA]</scope>
    <source>
        <strain evidence="2 3">DSM 27421</strain>
    </source>
</reference>
<proteinExistence type="predicted"/>